<evidence type="ECO:0000256" key="3">
    <source>
        <dbReference type="ARBA" id="ARBA00023015"/>
    </source>
</evidence>
<protein>
    <recommendedName>
        <fullName evidence="6">Mediator of RNA polymerase II transcription subunit 19</fullName>
    </recommendedName>
    <alternativeName>
        <fullName evidence="6">Mediator complex subunit 19</fullName>
    </alternativeName>
</protein>
<keyword evidence="3 6" id="KW-0805">Transcription regulation</keyword>
<reference evidence="8 9" key="1">
    <citation type="journal article" date="2018" name="Sci. Rep.">
        <title>Genomic signatures of local adaptation to the degree of environmental predictability in rotifers.</title>
        <authorList>
            <person name="Franch-Gras L."/>
            <person name="Hahn C."/>
            <person name="Garcia-Roger E.M."/>
            <person name="Carmona M.J."/>
            <person name="Serra M."/>
            <person name="Gomez A."/>
        </authorList>
    </citation>
    <scope>NUCLEOTIDE SEQUENCE [LARGE SCALE GENOMIC DNA]</scope>
    <source>
        <strain evidence="8">HYR1</strain>
    </source>
</reference>
<dbReference type="PANTHER" id="PTHR22536:SF1">
    <property type="entry name" value="MEDIATOR OF RNA POLYMERASE II TRANSCRIPTION SUBUNIT 19"/>
    <property type="match status" value="1"/>
</dbReference>
<comment type="similarity">
    <text evidence="2 6">Belongs to the Mediator complex subunit 19 family.</text>
</comment>
<sequence length="212" mass="24350">MEQAMSYEDLTNQYFLNPDPAFSDQRNEMTELNQQESHELPFYLMRMCPPEEPLNGATNLILHNERQQAFKQYCCKKVKEPLSAFLPDFPGNIDTTTFFTTGDEAKETSTLNSLLDPKLQVVEKEIHPPTFDQVSYSFRLYPGTVPSEYMVMVQTALPSSEFGSSKKSKKSKRSSNEGENGEKRKKKKDKKKKKEKDKDKEKEKKSSGNPAE</sequence>
<keyword evidence="6" id="KW-0010">Activator</keyword>
<feature type="region of interest" description="Disordered" evidence="7">
    <location>
        <begin position="160"/>
        <end position="212"/>
    </location>
</feature>
<dbReference type="InterPro" id="IPR019403">
    <property type="entry name" value="Mediator_Med19_met"/>
</dbReference>
<dbReference type="Pfam" id="PF10278">
    <property type="entry name" value="Med19"/>
    <property type="match status" value="1"/>
</dbReference>
<evidence type="ECO:0000313" key="9">
    <source>
        <dbReference type="Proteomes" id="UP000276133"/>
    </source>
</evidence>
<dbReference type="PANTHER" id="PTHR22536">
    <property type="entry name" value="LUNG CANCER METASTASIS-RELATED LCMR1 PROTEIN"/>
    <property type="match status" value="1"/>
</dbReference>
<comment type="caution">
    <text evidence="8">The sequence shown here is derived from an EMBL/GenBank/DDBJ whole genome shotgun (WGS) entry which is preliminary data.</text>
</comment>
<dbReference type="GO" id="GO:0045944">
    <property type="term" value="P:positive regulation of transcription by RNA polymerase II"/>
    <property type="evidence" value="ECO:0007669"/>
    <property type="project" value="TreeGrafter"/>
</dbReference>
<evidence type="ECO:0000256" key="6">
    <source>
        <dbReference type="RuleBase" id="RU364151"/>
    </source>
</evidence>
<comment type="function">
    <text evidence="6">Component of the Mediator complex, a coactivator involved in the regulated transcription of nearly all RNA polymerase II-dependent genes. Mediator functions as a bridge to convey information from gene-specific regulatory proteins to the basal RNA polymerase II transcription machinery. Mediator is recruited to promoters by direct interactions with regulatory proteins and serves as a scaffold for the assembly of a functional preinitiation complex with RNA polymerase II and the general transcription factors.</text>
</comment>
<gene>
    <name evidence="6" type="primary">MED19</name>
    <name evidence="8" type="ORF">BpHYR1_023270</name>
</gene>
<feature type="compositionally biased region" description="Basic residues" evidence="7">
    <location>
        <begin position="183"/>
        <end position="195"/>
    </location>
</feature>
<accession>A0A3M7Q5W8</accession>
<dbReference type="GO" id="GO:0003712">
    <property type="term" value="F:transcription coregulator activity"/>
    <property type="evidence" value="ECO:0007669"/>
    <property type="project" value="InterPro"/>
</dbReference>
<dbReference type="OrthoDB" id="10044050at2759"/>
<evidence type="ECO:0000256" key="1">
    <source>
        <dbReference type="ARBA" id="ARBA00004123"/>
    </source>
</evidence>
<name>A0A3M7Q5W8_BRAPC</name>
<evidence type="ECO:0000256" key="7">
    <source>
        <dbReference type="SAM" id="MobiDB-lite"/>
    </source>
</evidence>
<proteinExistence type="inferred from homology"/>
<evidence type="ECO:0000256" key="5">
    <source>
        <dbReference type="ARBA" id="ARBA00023242"/>
    </source>
</evidence>
<evidence type="ECO:0000256" key="4">
    <source>
        <dbReference type="ARBA" id="ARBA00023163"/>
    </source>
</evidence>
<evidence type="ECO:0000313" key="8">
    <source>
        <dbReference type="EMBL" id="RNA06338.1"/>
    </source>
</evidence>
<feature type="compositionally biased region" description="Basic and acidic residues" evidence="7">
    <location>
        <begin position="196"/>
        <end position="206"/>
    </location>
</feature>
<comment type="subcellular location">
    <subcellularLocation>
        <location evidence="1 6">Nucleus</location>
    </subcellularLocation>
</comment>
<evidence type="ECO:0000256" key="2">
    <source>
        <dbReference type="ARBA" id="ARBA00009259"/>
    </source>
</evidence>
<dbReference type="AlphaFoldDB" id="A0A3M7Q5W8"/>
<dbReference type="STRING" id="10195.A0A3M7Q5W8"/>
<dbReference type="GO" id="GO:0016592">
    <property type="term" value="C:mediator complex"/>
    <property type="evidence" value="ECO:0007669"/>
    <property type="project" value="InterPro"/>
</dbReference>
<keyword evidence="4 6" id="KW-0804">Transcription</keyword>
<organism evidence="8 9">
    <name type="scientific">Brachionus plicatilis</name>
    <name type="common">Marine rotifer</name>
    <name type="synonym">Brachionus muelleri</name>
    <dbReference type="NCBI Taxonomy" id="10195"/>
    <lineage>
        <taxon>Eukaryota</taxon>
        <taxon>Metazoa</taxon>
        <taxon>Spiralia</taxon>
        <taxon>Gnathifera</taxon>
        <taxon>Rotifera</taxon>
        <taxon>Eurotatoria</taxon>
        <taxon>Monogononta</taxon>
        <taxon>Pseudotrocha</taxon>
        <taxon>Ploima</taxon>
        <taxon>Brachionidae</taxon>
        <taxon>Brachionus</taxon>
    </lineage>
</organism>
<dbReference type="EMBL" id="REGN01007430">
    <property type="protein sequence ID" value="RNA06338.1"/>
    <property type="molecule type" value="Genomic_DNA"/>
</dbReference>
<comment type="subunit">
    <text evidence="6">Component of the Mediator complex.</text>
</comment>
<keyword evidence="9" id="KW-1185">Reference proteome</keyword>
<dbReference type="Proteomes" id="UP000276133">
    <property type="component" value="Unassembled WGS sequence"/>
</dbReference>
<keyword evidence="5 6" id="KW-0539">Nucleus</keyword>